<dbReference type="GO" id="GO:0046872">
    <property type="term" value="F:metal ion binding"/>
    <property type="evidence" value="ECO:0007669"/>
    <property type="project" value="UniProtKB-KW"/>
</dbReference>
<comment type="catalytic activity">
    <reaction evidence="1">
        <text>a 2'-deoxyribonucleoside 5'-phosphate + H2O = a 2'-deoxyribonucleoside + phosphate</text>
        <dbReference type="Rhea" id="RHEA:36167"/>
        <dbReference type="ChEBI" id="CHEBI:15377"/>
        <dbReference type="ChEBI" id="CHEBI:18274"/>
        <dbReference type="ChEBI" id="CHEBI:43474"/>
        <dbReference type="ChEBI" id="CHEBI:65317"/>
        <dbReference type="EC" id="3.1.3.89"/>
    </reaction>
</comment>
<dbReference type="GO" id="GO:0005737">
    <property type="term" value="C:cytoplasm"/>
    <property type="evidence" value="ECO:0007669"/>
    <property type="project" value="TreeGrafter"/>
</dbReference>
<comment type="subunit">
    <text evidence="4">Homodimer.</text>
</comment>
<dbReference type="InterPro" id="IPR003607">
    <property type="entry name" value="HD/PDEase_dom"/>
</dbReference>
<evidence type="ECO:0000256" key="2">
    <source>
        <dbReference type="ARBA" id="ARBA00001936"/>
    </source>
</evidence>
<evidence type="ECO:0000313" key="9">
    <source>
        <dbReference type="EMBL" id="OGE73849.1"/>
    </source>
</evidence>
<evidence type="ECO:0000256" key="3">
    <source>
        <dbReference type="ARBA" id="ARBA00001941"/>
    </source>
</evidence>
<comment type="caution">
    <text evidence="9">The sequence shown here is derived from an EMBL/GenBank/DDBJ whole genome shotgun (WGS) entry which is preliminary data.</text>
</comment>
<evidence type="ECO:0000256" key="6">
    <source>
        <dbReference type="ARBA" id="ARBA00022723"/>
    </source>
</evidence>
<evidence type="ECO:0000313" key="10">
    <source>
        <dbReference type="Proteomes" id="UP000177610"/>
    </source>
</evidence>
<dbReference type="Gene3D" id="1.10.3210.10">
    <property type="entry name" value="Hypothetical protein af1432"/>
    <property type="match status" value="1"/>
</dbReference>
<evidence type="ECO:0000256" key="1">
    <source>
        <dbReference type="ARBA" id="ARBA00001638"/>
    </source>
</evidence>
<dbReference type="PANTHER" id="PTHR11845:SF13">
    <property type="entry name" value="5'-DEOXYNUCLEOTIDASE HDDC2"/>
    <property type="match status" value="1"/>
</dbReference>
<dbReference type="PANTHER" id="PTHR11845">
    <property type="entry name" value="5'-DEOXYNUCLEOTIDASE HDDC2"/>
    <property type="match status" value="1"/>
</dbReference>
<dbReference type="EMBL" id="MFEH01000004">
    <property type="protein sequence ID" value="OGE73849.1"/>
    <property type="molecule type" value="Genomic_DNA"/>
</dbReference>
<reference evidence="9 10" key="1">
    <citation type="journal article" date="2016" name="Nat. Commun.">
        <title>Thousands of microbial genomes shed light on interconnected biogeochemical processes in an aquifer system.</title>
        <authorList>
            <person name="Anantharaman K."/>
            <person name="Brown C.T."/>
            <person name="Hug L.A."/>
            <person name="Sharon I."/>
            <person name="Castelle C.J."/>
            <person name="Probst A.J."/>
            <person name="Thomas B.C."/>
            <person name="Singh A."/>
            <person name="Wilkins M.J."/>
            <person name="Karaoz U."/>
            <person name="Brodie E.L."/>
            <person name="Williams K.H."/>
            <person name="Hubbard S.S."/>
            <person name="Banfield J.F."/>
        </authorList>
    </citation>
    <scope>NUCLEOTIDE SEQUENCE [LARGE SCALE GENOMIC DNA]</scope>
</reference>
<dbReference type="SUPFAM" id="SSF109604">
    <property type="entry name" value="HD-domain/PDEase-like"/>
    <property type="match status" value="1"/>
</dbReference>
<proteinExistence type="predicted"/>
<comment type="cofactor">
    <cofactor evidence="2">
        <name>Mn(2+)</name>
        <dbReference type="ChEBI" id="CHEBI:29035"/>
    </cofactor>
</comment>
<dbReference type="Pfam" id="PF13023">
    <property type="entry name" value="HD_3"/>
    <property type="match status" value="1"/>
</dbReference>
<dbReference type="InterPro" id="IPR039356">
    <property type="entry name" value="YfbR/HDDC2"/>
</dbReference>
<sequence>MTNRDIDFLYEIGSLRNVPRGWRQHLGFDVASDLEHTIRLIWIALIISRMEKAGDENKIIKMALVHDVAETRTSDLSYVQKVYVKADESKAADDMFDGTSVADYRHIIEEYEKRDSIEAKIVKDADNLDIDLELKEIEELGSKLPGKWATNRKLVRDEKLYTQSAKKLWEQIQSSDPSEWHMKSNKWLKDPNAGK</sequence>
<name>A0A1F5N887_9BACT</name>
<evidence type="ECO:0000259" key="8">
    <source>
        <dbReference type="SMART" id="SM00471"/>
    </source>
</evidence>
<protein>
    <recommendedName>
        <fullName evidence="5">5'-deoxynucleotidase</fullName>
        <ecNumber evidence="5">3.1.3.89</ecNumber>
    </recommendedName>
</protein>
<dbReference type="GO" id="GO:0002953">
    <property type="term" value="F:5'-deoxynucleotidase activity"/>
    <property type="evidence" value="ECO:0007669"/>
    <property type="project" value="UniProtKB-EC"/>
</dbReference>
<evidence type="ECO:0000256" key="4">
    <source>
        <dbReference type="ARBA" id="ARBA00011738"/>
    </source>
</evidence>
<gene>
    <name evidence="9" type="ORF">A2717_04425</name>
</gene>
<keyword evidence="7" id="KW-0378">Hydrolase</keyword>
<dbReference type="STRING" id="1817821.A2717_04425"/>
<comment type="cofactor">
    <cofactor evidence="3">
        <name>Co(2+)</name>
        <dbReference type="ChEBI" id="CHEBI:48828"/>
    </cofactor>
</comment>
<dbReference type="EC" id="3.1.3.89" evidence="5"/>
<dbReference type="SMART" id="SM00471">
    <property type="entry name" value="HDc"/>
    <property type="match status" value="1"/>
</dbReference>
<feature type="domain" description="HD/PDEase" evidence="8">
    <location>
        <begin position="29"/>
        <end position="140"/>
    </location>
</feature>
<evidence type="ECO:0000256" key="5">
    <source>
        <dbReference type="ARBA" id="ARBA00012964"/>
    </source>
</evidence>
<dbReference type="AlphaFoldDB" id="A0A1F5N887"/>
<keyword evidence="6" id="KW-0479">Metal-binding</keyword>
<dbReference type="InterPro" id="IPR006674">
    <property type="entry name" value="HD_domain"/>
</dbReference>
<dbReference type="Proteomes" id="UP000177610">
    <property type="component" value="Unassembled WGS sequence"/>
</dbReference>
<accession>A0A1F5N887</accession>
<organism evidence="9 10">
    <name type="scientific">Candidatus Doudnabacteria bacterium RIFCSPHIGHO2_01_FULL_41_86</name>
    <dbReference type="NCBI Taxonomy" id="1817821"/>
    <lineage>
        <taxon>Bacteria</taxon>
        <taxon>Candidatus Doudnaibacteriota</taxon>
    </lineage>
</organism>
<evidence type="ECO:0000256" key="7">
    <source>
        <dbReference type="ARBA" id="ARBA00022801"/>
    </source>
</evidence>